<evidence type="ECO:0000313" key="1">
    <source>
        <dbReference type="EMBL" id="EEC94798.1"/>
    </source>
</evidence>
<dbReference type="Proteomes" id="UP000005510">
    <property type="component" value="Unassembled WGS sequence"/>
</dbReference>
<proteinExistence type="predicted"/>
<dbReference type="HOGENOM" id="CLU_2772171_0_0_10"/>
<organism evidence="1 2">
    <name type="scientific">Parabacteroides johnsonii DSM 18315</name>
    <dbReference type="NCBI Taxonomy" id="537006"/>
    <lineage>
        <taxon>Bacteria</taxon>
        <taxon>Pseudomonadati</taxon>
        <taxon>Bacteroidota</taxon>
        <taxon>Bacteroidia</taxon>
        <taxon>Bacteroidales</taxon>
        <taxon>Tannerellaceae</taxon>
        <taxon>Parabacteroides</taxon>
    </lineage>
</organism>
<protein>
    <submittedName>
        <fullName evidence="1">Uncharacterized protein</fullName>
    </submittedName>
</protein>
<evidence type="ECO:0000313" key="2">
    <source>
        <dbReference type="Proteomes" id="UP000005510"/>
    </source>
</evidence>
<reference evidence="1 2" key="1">
    <citation type="submission" date="2008-10" db="EMBL/GenBank/DDBJ databases">
        <title>Draft genome sequence of Parabacteroides johnsonii (DSM 18315).</title>
        <authorList>
            <person name="Sudarsanam P."/>
            <person name="Ley R."/>
            <person name="Guruge J."/>
            <person name="Turnbaugh P.J."/>
            <person name="Mahowald M."/>
            <person name="Liep D."/>
            <person name="Gordon J."/>
        </authorList>
    </citation>
    <scope>NUCLEOTIDE SEQUENCE [LARGE SCALE GENOMIC DNA]</scope>
    <source>
        <strain evidence="1 2">DSM 18315</strain>
    </source>
</reference>
<comment type="caution">
    <text evidence="1">The sequence shown here is derived from an EMBL/GenBank/DDBJ whole genome shotgun (WGS) entry which is preliminary data.</text>
</comment>
<dbReference type="AlphaFoldDB" id="B7BFJ7"/>
<dbReference type="EMBL" id="ABYH01000385">
    <property type="protein sequence ID" value="EEC94798.1"/>
    <property type="molecule type" value="Genomic_DNA"/>
</dbReference>
<gene>
    <name evidence="1" type="ORF">PRABACTJOHN_03827</name>
</gene>
<sequence>MSCSPKTSGHAFFRYGKCRKNSNKILDCRALPAGGYAWNMEDDDTKNVRLVDGKWTISQRGKTVFLQEE</sequence>
<accession>B7BFJ7</accession>
<name>B7BFJ7_9BACT</name>
<reference evidence="1 2" key="2">
    <citation type="submission" date="2008-10" db="EMBL/GenBank/DDBJ databases">
        <authorList>
            <person name="Fulton L."/>
            <person name="Clifton S."/>
            <person name="Fulton B."/>
            <person name="Xu J."/>
            <person name="Minx P."/>
            <person name="Pepin K.H."/>
            <person name="Johnson M."/>
            <person name="Bhonagiri V."/>
            <person name="Nash W.E."/>
            <person name="Mardis E.R."/>
            <person name="Wilson R.K."/>
        </authorList>
    </citation>
    <scope>NUCLEOTIDE SEQUENCE [LARGE SCALE GENOMIC DNA]</scope>
    <source>
        <strain evidence="1 2">DSM 18315</strain>
    </source>
</reference>